<dbReference type="AlphaFoldDB" id="A0AAD8JRN3"/>
<dbReference type="Proteomes" id="UP001229421">
    <property type="component" value="Unassembled WGS sequence"/>
</dbReference>
<evidence type="ECO:0000313" key="2">
    <source>
        <dbReference type="Proteomes" id="UP001229421"/>
    </source>
</evidence>
<comment type="caution">
    <text evidence="1">The sequence shown here is derived from an EMBL/GenBank/DDBJ whole genome shotgun (WGS) entry which is preliminary data.</text>
</comment>
<organism evidence="1 2">
    <name type="scientific">Tagetes erecta</name>
    <name type="common">African marigold</name>
    <dbReference type="NCBI Taxonomy" id="13708"/>
    <lineage>
        <taxon>Eukaryota</taxon>
        <taxon>Viridiplantae</taxon>
        <taxon>Streptophyta</taxon>
        <taxon>Embryophyta</taxon>
        <taxon>Tracheophyta</taxon>
        <taxon>Spermatophyta</taxon>
        <taxon>Magnoliopsida</taxon>
        <taxon>eudicotyledons</taxon>
        <taxon>Gunneridae</taxon>
        <taxon>Pentapetalae</taxon>
        <taxon>asterids</taxon>
        <taxon>campanulids</taxon>
        <taxon>Asterales</taxon>
        <taxon>Asteraceae</taxon>
        <taxon>Asteroideae</taxon>
        <taxon>Heliantheae alliance</taxon>
        <taxon>Tageteae</taxon>
        <taxon>Tagetes</taxon>
    </lineage>
</organism>
<dbReference type="EMBL" id="JAUHHV010000012">
    <property type="protein sequence ID" value="KAK1406600.1"/>
    <property type="molecule type" value="Genomic_DNA"/>
</dbReference>
<accession>A0AAD8JRN3</accession>
<keyword evidence="2" id="KW-1185">Reference proteome</keyword>
<sequence length="225" mass="25553">MVAKHNMVVQFSHDVGRIYEDFGIDSTFEPSIPDVEPIDSLKLDDITYVTFVSRDVPMGQNSTKTQSLREKVSVHVGKLSREPADVVKGGKDFNDKENESSWFILTVSSVIDECNFIASLTSTTSMVRPRLLGHAAEMDLEADVPGWSLTYRLWGRDTLRKPSPRHEVLRNIAPHVERESILALEDTEVVKKVRCQRFKEEALRFKRDCDSLDIKTKGLRLGSFL</sequence>
<protein>
    <submittedName>
        <fullName evidence="1">Uncharacterized protein</fullName>
    </submittedName>
</protein>
<reference evidence="1" key="1">
    <citation type="journal article" date="2023" name="bioRxiv">
        <title>Improved chromosome-level genome assembly for marigold (Tagetes erecta).</title>
        <authorList>
            <person name="Jiang F."/>
            <person name="Yuan L."/>
            <person name="Wang S."/>
            <person name="Wang H."/>
            <person name="Xu D."/>
            <person name="Wang A."/>
            <person name="Fan W."/>
        </authorList>
    </citation>
    <scope>NUCLEOTIDE SEQUENCE</scope>
    <source>
        <strain evidence="1">WSJ</strain>
        <tissue evidence="1">Leaf</tissue>
    </source>
</reference>
<gene>
    <name evidence="1" type="ORF">QVD17_42048</name>
</gene>
<name>A0AAD8JRN3_TARER</name>
<evidence type="ECO:0000313" key="1">
    <source>
        <dbReference type="EMBL" id="KAK1406600.1"/>
    </source>
</evidence>
<proteinExistence type="predicted"/>